<dbReference type="PRINTS" id="PR00813">
    <property type="entry name" value="BCTERIALGSPG"/>
</dbReference>
<dbReference type="Proteomes" id="UP001236652">
    <property type="component" value="Chromosome"/>
</dbReference>
<keyword evidence="4" id="KW-0488">Methylation</keyword>
<keyword evidence="8 10" id="KW-0178">Competence</keyword>
<evidence type="ECO:0000256" key="9">
    <source>
        <dbReference type="ARBA" id="ARBA00043982"/>
    </source>
</evidence>
<proteinExistence type="inferred from homology"/>
<evidence type="ECO:0000256" key="4">
    <source>
        <dbReference type="ARBA" id="ARBA00022481"/>
    </source>
</evidence>
<keyword evidence="6 10" id="KW-1133">Transmembrane helix</keyword>
<sequence>MKNQKGFTLIEMLIVLMIISTLLLVTIPNLASNNSMVEAKGCEAMVKLAETQVQAYKIENKAMPTDLETLVTDGYLQQSTCPGGETLTLETDGTVTPGSNE</sequence>
<evidence type="ECO:0000256" key="6">
    <source>
        <dbReference type="ARBA" id="ARBA00022989"/>
    </source>
</evidence>
<dbReference type="SUPFAM" id="SSF54523">
    <property type="entry name" value="Pili subunits"/>
    <property type="match status" value="1"/>
</dbReference>
<comment type="subcellular location">
    <subcellularLocation>
        <location evidence="1">Cell membrane</location>
        <topology evidence="1">Single-pass membrane protein</topology>
    </subcellularLocation>
    <subcellularLocation>
        <location evidence="2">Cell surface</location>
    </subcellularLocation>
</comment>
<keyword evidence="7 10" id="KW-0472">Membrane</keyword>
<dbReference type="InterPro" id="IPR045584">
    <property type="entry name" value="Pilin-like"/>
</dbReference>
<feature type="transmembrane region" description="Helical" evidence="10">
    <location>
        <begin position="7"/>
        <end position="27"/>
    </location>
</feature>
<evidence type="ECO:0000313" key="12">
    <source>
        <dbReference type="EMBL" id="WIF96921.1"/>
    </source>
</evidence>
<evidence type="ECO:0000256" key="10">
    <source>
        <dbReference type="PIRNR" id="PIRNR029928"/>
    </source>
</evidence>
<name>A0ABY8UTB6_9BACI</name>
<keyword evidence="10" id="KW-0813">Transport</keyword>
<feature type="region of interest" description="Disordered" evidence="11">
    <location>
        <begin position="82"/>
        <end position="101"/>
    </location>
</feature>
<protein>
    <recommendedName>
        <fullName evidence="10">ComG operon protein 3</fullName>
    </recommendedName>
</protein>
<evidence type="ECO:0000256" key="2">
    <source>
        <dbReference type="ARBA" id="ARBA00004241"/>
    </source>
</evidence>
<accession>A0ABY8UTB6</accession>
<keyword evidence="13" id="KW-1185">Reference proteome</keyword>
<organism evidence="12 13">
    <name type="scientific">Pontibacillus chungwhensis</name>
    <dbReference type="NCBI Taxonomy" id="265426"/>
    <lineage>
        <taxon>Bacteria</taxon>
        <taxon>Bacillati</taxon>
        <taxon>Bacillota</taxon>
        <taxon>Bacilli</taxon>
        <taxon>Bacillales</taxon>
        <taxon>Bacillaceae</taxon>
        <taxon>Pontibacillus</taxon>
    </lineage>
</organism>
<comment type="similarity">
    <text evidence="9 10">Belongs to the ComGC family.</text>
</comment>
<evidence type="ECO:0000313" key="13">
    <source>
        <dbReference type="Proteomes" id="UP001236652"/>
    </source>
</evidence>
<dbReference type="NCBIfam" id="NF040999">
    <property type="entry name" value="pilin_ComGC"/>
    <property type="match status" value="1"/>
</dbReference>
<dbReference type="PIRSF" id="PIRSF029928">
    <property type="entry name" value="Late_competence_ComGC"/>
    <property type="match status" value="1"/>
</dbReference>
<dbReference type="NCBIfam" id="TIGR02532">
    <property type="entry name" value="IV_pilin_GFxxxE"/>
    <property type="match status" value="1"/>
</dbReference>
<evidence type="ECO:0000256" key="1">
    <source>
        <dbReference type="ARBA" id="ARBA00004162"/>
    </source>
</evidence>
<comment type="subunit">
    <text evidence="10">Homodimer.</text>
</comment>
<evidence type="ECO:0000256" key="8">
    <source>
        <dbReference type="ARBA" id="ARBA00023287"/>
    </source>
</evidence>
<evidence type="ECO:0000256" key="11">
    <source>
        <dbReference type="SAM" id="MobiDB-lite"/>
    </source>
</evidence>
<keyword evidence="5 10" id="KW-0812">Transmembrane</keyword>
<dbReference type="Gene3D" id="3.30.700.10">
    <property type="entry name" value="Glycoprotein, Type 4 Pilin"/>
    <property type="match status" value="1"/>
</dbReference>
<gene>
    <name evidence="12" type="primary">comGC</name>
    <name evidence="12" type="ORF">QNI29_14350</name>
</gene>
<dbReference type="Pfam" id="PF07963">
    <property type="entry name" value="N_methyl"/>
    <property type="match status" value="1"/>
</dbReference>
<evidence type="ECO:0000256" key="5">
    <source>
        <dbReference type="ARBA" id="ARBA00022692"/>
    </source>
</evidence>
<dbReference type="InterPro" id="IPR012902">
    <property type="entry name" value="N_methyl_site"/>
</dbReference>
<dbReference type="InterPro" id="IPR000983">
    <property type="entry name" value="Bac_GSPG_pilin"/>
</dbReference>
<evidence type="ECO:0000256" key="7">
    <source>
        <dbReference type="ARBA" id="ARBA00023136"/>
    </source>
</evidence>
<comment type="function">
    <text evidence="10">Required for transformation and DNA binding.</text>
</comment>
<dbReference type="EMBL" id="CP126446">
    <property type="protein sequence ID" value="WIF96921.1"/>
    <property type="molecule type" value="Genomic_DNA"/>
</dbReference>
<dbReference type="PROSITE" id="PS00409">
    <property type="entry name" value="PROKAR_NTER_METHYL"/>
    <property type="match status" value="1"/>
</dbReference>
<dbReference type="InterPro" id="IPR016940">
    <property type="entry name" value="ComGC"/>
</dbReference>
<dbReference type="RefSeq" id="WP_231417183.1">
    <property type="nucleotide sequence ID" value="NZ_CP126446.1"/>
</dbReference>
<keyword evidence="3 10" id="KW-1003">Cell membrane</keyword>
<reference evidence="12 13" key="1">
    <citation type="submission" date="2023-05" db="EMBL/GenBank/DDBJ databases">
        <title>Comparative genomics reveals the evidence of polycyclic aromatic hydrocarbons degradation in moderately halophilic genus Pontibacillus.</title>
        <authorList>
            <person name="Yang H."/>
            <person name="Qian Z."/>
        </authorList>
    </citation>
    <scope>NUCLEOTIDE SEQUENCE [LARGE SCALE GENOMIC DNA]</scope>
    <source>
        <strain evidence="13">HN14</strain>
    </source>
</reference>
<evidence type="ECO:0000256" key="3">
    <source>
        <dbReference type="ARBA" id="ARBA00022475"/>
    </source>
</evidence>
<feature type="compositionally biased region" description="Low complexity" evidence="11">
    <location>
        <begin position="83"/>
        <end position="101"/>
    </location>
</feature>